<dbReference type="InterPro" id="IPR035906">
    <property type="entry name" value="MetI-like_sf"/>
</dbReference>
<keyword evidence="2 7" id="KW-0813">Transport</keyword>
<evidence type="ECO:0000256" key="3">
    <source>
        <dbReference type="ARBA" id="ARBA00022475"/>
    </source>
</evidence>
<evidence type="ECO:0000256" key="4">
    <source>
        <dbReference type="ARBA" id="ARBA00022692"/>
    </source>
</evidence>
<dbReference type="PANTHER" id="PTHR43163">
    <property type="entry name" value="DIPEPTIDE TRANSPORT SYSTEM PERMEASE PROTEIN DPPB-RELATED"/>
    <property type="match status" value="1"/>
</dbReference>
<evidence type="ECO:0000256" key="5">
    <source>
        <dbReference type="ARBA" id="ARBA00022989"/>
    </source>
</evidence>
<keyword evidence="6 7" id="KW-0472">Membrane</keyword>
<dbReference type="Pfam" id="PF00528">
    <property type="entry name" value="BPD_transp_1"/>
    <property type="match status" value="1"/>
</dbReference>
<feature type="transmembrane region" description="Helical" evidence="7">
    <location>
        <begin position="237"/>
        <end position="262"/>
    </location>
</feature>
<dbReference type="CDD" id="cd06261">
    <property type="entry name" value="TM_PBP2"/>
    <property type="match status" value="1"/>
</dbReference>
<comment type="similarity">
    <text evidence="7">Belongs to the binding-protein-dependent transport system permease family.</text>
</comment>
<dbReference type="Proteomes" id="UP000033618">
    <property type="component" value="Unassembled WGS sequence"/>
</dbReference>
<keyword evidence="5 7" id="KW-1133">Transmembrane helix</keyword>
<feature type="transmembrane region" description="Helical" evidence="7">
    <location>
        <begin position="282"/>
        <end position="308"/>
    </location>
</feature>
<dbReference type="PANTHER" id="PTHR43163:SF9">
    <property type="entry name" value="ABC TRANSPORTER PERMEASE PROTEIN"/>
    <property type="match status" value="1"/>
</dbReference>
<dbReference type="Gene3D" id="1.10.3720.10">
    <property type="entry name" value="MetI-like"/>
    <property type="match status" value="1"/>
</dbReference>
<feature type="transmembrane region" description="Helical" evidence="7">
    <location>
        <begin position="130"/>
        <end position="156"/>
    </location>
</feature>
<dbReference type="STRING" id="28092.WM40_09945"/>
<dbReference type="SUPFAM" id="SSF161098">
    <property type="entry name" value="MetI-like"/>
    <property type="match status" value="1"/>
</dbReference>
<evidence type="ECO:0000256" key="1">
    <source>
        <dbReference type="ARBA" id="ARBA00004651"/>
    </source>
</evidence>
<evidence type="ECO:0000256" key="6">
    <source>
        <dbReference type="ARBA" id="ARBA00023136"/>
    </source>
</evidence>
<dbReference type="Pfam" id="PF19300">
    <property type="entry name" value="BPD_transp_1_N"/>
    <property type="match status" value="1"/>
</dbReference>
<dbReference type="PATRIC" id="fig|28092.6.peg.2344"/>
<dbReference type="InterPro" id="IPR045621">
    <property type="entry name" value="BPD_transp_1_N"/>
</dbReference>
<comment type="caution">
    <text evidence="9">The sequence shown here is derived from an EMBL/GenBank/DDBJ whole genome shotgun (WGS) entry which is preliminary data.</text>
</comment>
<dbReference type="InterPro" id="IPR000515">
    <property type="entry name" value="MetI-like"/>
</dbReference>
<name>A0A0F5K2I3_9BURK</name>
<evidence type="ECO:0000259" key="8">
    <source>
        <dbReference type="PROSITE" id="PS50928"/>
    </source>
</evidence>
<protein>
    <submittedName>
        <fullName evidence="9">ABC transporter permease</fullName>
    </submittedName>
</protein>
<keyword evidence="10" id="KW-1185">Reference proteome</keyword>
<evidence type="ECO:0000256" key="2">
    <source>
        <dbReference type="ARBA" id="ARBA00022448"/>
    </source>
</evidence>
<dbReference type="AlphaFoldDB" id="A0A0F5K2I3"/>
<evidence type="ECO:0000313" key="10">
    <source>
        <dbReference type="Proteomes" id="UP000033618"/>
    </source>
</evidence>
<dbReference type="GO" id="GO:0055085">
    <property type="term" value="P:transmembrane transport"/>
    <property type="evidence" value="ECO:0007669"/>
    <property type="project" value="InterPro"/>
</dbReference>
<comment type="subcellular location">
    <subcellularLocation>
        <location evidence="1 7">Cell membrane</location>
        <topology evidence="1 7">Multi-pass membrane protein</topology>
    </subcellularLocation>
</comment>
<feature type="transmembrane region" description="Helical" evidence="7">
    <location>
        <begin position="182"/>
        <end position="200"/>
    </location>
</feature>
<keyword evidence="4 7" id="KW-0812">Transmembrane</keyword>
<gene>
    <name evidence="9" type="ORF">WM40_09945</name>
</gene>
<organism evidence="9 10">
    <name type="scientific">Robbsia andropogonis</name>
    <dbReference type="NCBI Taxonomy" id="28092"/>
    <lineage>
        <taxon>Bacteria</taxon>
        <taxon>Pseudomonadati</taxon>
        <taxon>Pseudomonadota</taxon>
        <taxon>Betaproteobacteria</taxon>
        <taxon>Burkholderiales</taxon>
        <taxon>Burkholderiaceae</taxon>
        <taxon>Robbsia</taxon>
    </lineage>
</organism>
<reference evidence="9 10" key="1">
    <citation type="submission" date="2015-03" db="EMBL/GenBank/DDBJ databases">
        <title>Draft Genome Sequence of Burkholderia andropogonis type strain ICMP2807, isolated from Sorghum bicolor.</title>
        <authorList>
            <person name="Lopes-Santos L."/>
            <person name="Castro D.B."/>
            <person name="Ottoboni L.M."/>
            <person name="Park D."/>
            <person name="Weirc B.S."/>
            <person name="Destefano S.A."/>
        </authorList>
    </citation>
    <scope>NUCLEOTIDE SEQUENCE [LARGE SCALE GENOMIC DNA]</scope>
    <source>
        <strain evidence="9 10">ICMP2807</strain>
    </source>
</reference>
<evidence type="ECO:0000256" key="7">
    <source>
        <dbReference type="RuleBase" id="RU363032"/>
    </source>
</evidence>
<dbReference type="GO" id="GO:0005886">
    <property type="term" value="C:plasma membrane"/>
    <property type="evidence" value="ECO:0007669"/>
    <property type="project" value="UniProtKB-SubCell"/>
</dbReference>
<keyword evidence="3" id="KW-1003">Cell membrane</keyword>
<sequence length="316" mass="34608">MVARALPTTLGVVFLNFVLMQLIPGDAADVLAGESGSATAETMVQIRHHFGLDRTLFEQFIAYLNNLAHFSLGVSPRFNTPVMSLILSRLPDTLFLMLFALGFALIAGIALGATMAAWQGRWLDRMLSVFALLLYSTPGFWVALVSIVVFSVHLGWLPSEGATTLGQTLNGFEDFWDRLRHVLLPAATLGSFYVAIYARLTRAAMLEVQRQDYIRTAQAKGLHPWVVTVRHVLRNALIPITTVAGMHIGGLLGGAVVTETVFSWPGLGRLALDAVQGRDYSVLLGVMLLSSLLVVVANVLTDLLQVWLDPRVENRR</sequence>
<dbReference type="PROSITE" id="PS50928">
    <property type="entry name" value="ABC_TM1"/>
    <property type="match status" value="1"/>
</dbReference>
<dbReference type="EMBL" id="LAQU01000008">
    <property type="protein sequence ID" value="KKB63757.1"/>
    <property type="molecule type" value="Genomic_DNA"/>
</dbReference>
<proteinExistence type="inferred from homology"/>
<feature type="domain" description="ABC transmembrane type-1" evidence="8">
    <location>
        <begin position="90"/>
        <end position="305"/>
    </location>
</feature>
<evidence type="ECO:0000313" key="9">
    <source>
        <dbReference type="EMBL" id="KKB63757.1"/>
    </source>
</evidence>
<feature type="transmembrane region" description="Helical" evidence="7">
    <location>
        <begin position="94"/>
        <end position="118"/>
    </location>
</feature>
<accession>A0A0F5K2I3</accession>